<dbReference type="SUPFAM" id="SSF53223">
    <property type="entry name" value="Aminoacid dehydrogenase-like, N-terminal domain"/>
    <property type="match status" value="1"/>
</dbReference>
<dbReference type="Pfam" id="PF08501">
    <property type="entry name" value="Shikimate_dh_N"/>
    <property type="match status" value="1"/>
</dbReference>
<reference evidence="5 6" key="1">
    <citation type="submission" date="2018-07" db="EMBL/GenBank/DDBJ databases">
        <authorList>
            <person name="Zhang Y."/>
            <person name="Wang L."/>
            <person name="Ma S."/>
        </authorList>
    </citation>
    <scope>NUCLEOTIDE SEQUENCE [LARGE SCALE GENOMIC DNA]</scope>
    <source>
        <strain evidence="5 6">4-2</strain>
    </source>
</reference>
<dbReference type="RefSeq" id="WP_122114037.1">
    <property type="nucleotide sequence ID" value="NZ_QOKZ01000010.1"/>
</dbReference>
<evidence type="ECO:0000313" key="6">
    <source>
        <dbReference type="Proteomes" id="UP000273516"/>
    </source>
</evidence>
<dbReference type="InterPro" id="IPR013708">
    <property type="entry name" value="Shikimate_DH-bd_N"/>
</dbReference>
<dbReference type="GO" id="GO:0005829">
    <property type="term" value="C:cytosol"/>
    <property type="evidence" value="ECO:0007669"/>
    <property type="project" value="TreeGrafter"/>
</dbReference>
<keyword evidence="3" id="KW-0057">Aromatic amino acid biosynthesis</keyword>
<dbReference type="GO" id="GO:0050661">
    <property type="term" value="F:NADP binding"/>
    <property type="evidence" value="ECO:0007669"/>
    <property type="project" value="TreeGrafter"/>
</dbReference>
<dbReference type="InterPro" id="IPR036291">
    <property type="entry name" value="NAD(P)-bd_dom_sf"/>
</dbReference>
<proteinExistence type="predicted"/>
<comment type="pathway">
    <text evidence="1">Metabolic intermediate biosynthesis; chorismate biosynthesis; chorismate from D-erythrose 4-phosphate and phosphoenolpyruvate: step 4/7.</text>
</comment>
<gene>
    <name evidence="5" type="ORF">C9E81_19525</name>
</gene>
<evidence type="ECO:0000256" key="2">
    <source>
        <dbReference type="ARBA" id="ARBA00023002"/>
    </source>
</evidence>
<dbReference type="GO" id="GO:0019632">
    <property type="term" value="P:shikimate metabolic process"/>
    <property type="evidence" value="ECO:0007669"/>
    <property type="project" value="TreeGrafter"/>
</dbReference>
<keyword evidence="2" id="KW-0560">Oxidoreductase</keyword>
<evidence type="ECO:0000256" key="1">
    <source>
        <dbReference type="ARBA" id="ARBA00004871"/>
    </source>
</evidence>
<protein>
    <submittedName>
        <fullName evidence="5">Shikimate dehydrogenase</fullName>
    </submittedName>
</protein>
<dbReference type="AlphaFoldDB" id="A0A3M0ML68"/>
<evidence type="ECO:0000259" key="4">
    <source>
        <dbReference type="Pfam" id="PF08501"/>
    </source>
</evidence>
<dbReference type="Gene3D" id="3.40.50.720">
    <property type="entry name" value="NAD(P)-binding Rossmann-like Domain"/>
    <property type="match status" value="1"/>
</dbReference>
<dbReference type="InterPro" id="IPR046346">
    <property type="entry name" value="Aminoacid_DH-like_N_sf"/>
</dbReference>
<dbReference type="SUPFAM" id="SSF51735">
    <property type="entry name" value="NAD(P)-binding Rossmann-fold domains"/>
    <property type="match status" value="1"/>
</dbReference>
<comment type="caution">
    <text evidence="5">The sequence shown here is derived from an EMBL/GenBank/DDBJ whole genome shotgun (WGS) entry which is preliminary data.</text>
</comment>
<dbReference type="GO" id="GO:0009423">
    <property type="term" value="P:chorismate biosynthetic process"/>
    <property type="evidence" value="ECO:0007669"/>
    <property type="project" value="TreeGrafter"/>
</dbReference>
<dbReference type="Gene3D" id="3.40.50.10860">
    <property type="entry name" value="Leucine Dehydrogenase, chain A, domain 1"/>
    <property type="match status" value="1"/>
</dbReference>
<dbReference type="EMBL" id="QOKZ01000010">
    <property type="protein sequence ID" value="RMC32067.1"/>
    <property type="molecule type" value="Genomic_DNA"/>
</dbReference>
<sequence>MISGYTRVIAHIGVPTESFKAPMIYNPWFEARGIDAVVVPMGCETADFAGFLPLVARLRNFAGALVTMPHKVATVDLLDEASTAVRICGACNAVRRDPDGRLTGDMFDGEGFVRGAMRKGCEVAGASVLVVGTGGVGSAIAASLAGAGAARLSLYDINTASAERLASRLRKAYPELEVTTGSNDPAGLEIVVNATPMGMQEGDPMPLDVTRLDPGSFVGEVVMKREETAFLTAARARGCRVQIGTDMLFEQIPAYLEFFGYPTTTAEELRRLATIRY</sequence>
<dbReference type="Proteomes" id="UP000273516">
    <property type="component" value="Unassembled WGS sequence"/>
</dbReference>
<keyword evidence="6" id="KW-1185">Reference proteome</keyword>
<dbReference type="GO" id="GO:0004764">
    <property type="term" value="F:shikimate 3-dehydrogenase (NADP+) activity"/>
    <property type="evidence" value="ECO:0007669"/>
    <property type="project" value="InterPro"/>
</dbReference>
<dbReference type="PANTHER" id="PTHR21089">
    <property type="entry name" value="SHIKIMATE DEHYDROGENASE"/>
    <property type="match status" value="1"/>
</dbReference>
<keyword evidence="3" id="KW-0028">Amino-acid biosynthesis</keyword>
<dbReference type="GO" id="GO:0009073">
    <property type="term" value="P:aromatic amino acid family biosynthetic process"/>
    <property type="evidence" value="ECO:0007669"/>
    <property type="project" value="UniProtKB-KW"/>
</dbReference>
<name>A0A3M0ML68_9RHOB</name>
<dbReference type="InterPro" id="IPR022893">
    <property type="entry name" value="Shikimate_DH_fam"/>
</dbReference>
<dbReference type="PANTHER" id="PTHR21089:SF1">
    <property type="entry name" value="BIFUNCTIONAL 3-DEHYDROQUINATE DEHYDRATASE_SHIKIMATE DEHYDROGENASE, CHLOROPLASTIC"/>
    <property type="match status" value="1"/>
</dbReference>
<evidence type="ECO:0000256" key="3">
    <source>
        <dbReference type="ARBA" id="ARBA00023141"/>
    </source>
</evidence>
<dbReference type="OrthoDB" id="7873617at2"/>
<feature type="domain" description="Shikimate dehydrogenase substrate binding N-terminal" evidence="4">
    <location>
        <begin position="12"/>
        <end position="94"/>
    </location>
</feature>
<organism evidence="5 6">
    <name type="scientific">Paracoccus alkanivorans</name>
    <dbReference type="NCBI Taxonomy" id="2116655"/>
    <lineage>
        <taxon>Bacteria</taxon>
        <taxon>Pseudomonadati</taxon>
        <taxon>Pseudomonadota</taxon>
        <taxon>Alphaproteobacteria</taxon>
        <taxon>Rhodobacterales</taxon>
        <taxon>Paracoccaceae</taxon>
        <taxon>Paracoccus</taxon>
    </lineage>
</organism>
<evidence type="ECO:0000313" key="5">
    <source>
        <dbReference type="EMBL" id="RMC32067.1"/>
    </source>
</evidence>
<accession>A0A3M0ML68</accession>